<dbReference type="InterPro" id="IPR012464">
    <property type="entry name" value="DUF1676"/>
</dbReference>
<evidence type="ECO:0000313" key="3">
    <source>
        <dbReference type="RefSeq" id="XP_011505147.1"/>
    </source>
</evidence>
<keyword evidence="2" id="KW-1185">Reference proteome</keyword>
<protein>
    <submittedName>
        <fullName evidence="3">Uncharacterized protein LOC105367970</fullName>
    </submittedName>
</protein>
<keyword evidence="1" id="KW-0812">Transmembrane</keyword>
<sequence>MTCNKFIVGTLTCGICIILPIFASSIKPSENVDRQMKKAEETLTSIIDGLNERGSIPIYGNMISIEKVAAETRMIEDNQEVTDPLIKKIDKFLNSRKLHIKFPNDGSSADYFGRALGEKNFNFEFKELTRGASEPRTKLKRIILPLLLALKLKAIIILPIIITLIGLIGIKGLGAGVLALLLSGAVALKALLTPSLSYPARISFGKPYDYHHDFWHRSQEDLINQPYRAWTPEIGFDPQYNPYHEIP</sequence>
<feature type="transmembrane region" description="Helical" evidence="1">
    <location>
        <begin position="142"/>
        <end position="167"/>
    </location>
</feature>
<reference evidence="3" key="1">
    <citation type="submission" date="2025-08" db="UniProtKB">
        <authorList>
            <consortium name="RefSeq"/>
        </authorList>
    </citation>
    <scope>IDENTIFICATION</scope>
</reference>
<dbReference type="CTD" id="40771"/>
<organism evidence="2 3">
    <name type="scientific">Ceratosolen solmsi marchali</name>
    <dbReference type="NCBI Taxonomy" id="326594"/>
    <lineage>
        <taxon>Eukaryota</taxon>
        <taxon>Metazoa</taxon>
        <taxon>Ecdysozoa</taxon>
        <taxon>Arthropoda</taxon>
        <taxon>Hexapoda</taxon>
        <taxon>Insecta</taxon>
        <taxon>Pterygota</taxon>
        <taxon>Neoptera</taxon>
        <taxon>Endopterygota</taxon>
        <taxon>Hymenoptera</taxon>
        <taxon>Apocrita</taxon>
        <taxon>Proctotrupomorpha</taxon>
        <taxon>Chalcidoidea</taxon>
        <taxon>Agaonidae</taxon>
        <taxon>Agaoninae</taxon>
        <taxon>Ceratosolen</taxon>
    </lineage>
</organism>
<dbReference type="PANTHER" id="PTHR21879:SF5">
    <property type="entry name" value="OSIRIS 15"/>
    <property type="match status" value="1"/>
</dbReference>
<dbReference type="RefSeq" id="XP_011505147.1">
    <property type="nucleotide sequence ID" value="XM_011506845.1"/>
</dbReference>
<keyword evidence="1" id="KW-0472">Membrane</keyword>
<dbReference type="AlphaFoldDB" id="A0AAJ6YVJ6"/>
<dbReference type="Proteomes" id="UP000695007">
    <property type="component" value="Unplaced"/>
</dbReference>
<name>A0AAJ6YVJ6_9HYME</name>
<evidence type="ECO:0000313" key="2">
    <source>
        <dbReference type="Proteomes" id="UP000695007"/>
    </source>
</evidence>
<dbReference type="PANTHER" id="PTHR21879">
    <property type="entry name" value="FI03362P-RELATED-RELATED"/>
    <property type="match status" value="1"/>
</dbReference>
<dbReference type="KEGG" id="csol:105367970"/>
<dbReference type="GeneID" id="105367970"/>
<proteinExistence type="predicted"/>
<accession>A0AAJ6YVJ6</accession>
<feature type="transmembrane region" description="Helical" evidence="1">
    <location>
        <begin position="173"/>
        <end position="192"/>
    </location>
</feature>
<evidence type="ECO:0000256" key="1">
    <source>
        <dbReference type="SAM" id="Phobius"/>
    </source>
</evidence>
<keyword evidence="1" id="KW-1133">Transmembrane helix</keyword>
<feature type="transmembrane region" description="Helical" evidence="1">
    <location>
        <begin position="6"/>
        <end position="26"/>
    </location>
</feature>
<dbReference type="GO" id="GO:0016020">
    <property type="term" value="C:membrane"/>
    <property type="evidence" value="ECO:0007669"/>
    <property type="project" value="TreeGrafter"/>
</dbReference>
<gene>
    <name evidence="3" type="primary">LOC105367970</name>
</gene>
<dbReference type="Pfam" id="PF07898">
    <property type="entry name" value="DUF1676"/>
    <property type="match status" value="1"/>
</dbReference>